<dbReference type="PANTHER" id="PTHR20953:SF3">
    <property type="entry name" value="P-LOOP CONTAINING NUCLEOSIDE TRIPHOSPHATE HYDROLASES SUPERFAMILY PROTEIN"/>
    <property type="match status" value="1"/>
</dbReference>
<feature type="compositionally biased region" description="Polar residues" evidence="3">
    <location>
        <begin position="448"/>
        <end position="457"/>
    </location>
</feature>
<evidence type="ECO:0000313" key="5">
    <source>
        <dbReference type="EMBL" id="CAD8761323.1"/>
    </source>
</evidence>
<dbReference type="EMBL" id="HBFL01001909">
    <property type="protein sequence ID" value="CAD8761323.1"/>
    <property type="molecule type" value="Transcribed_RNA"/>
</dbReference>
<dbReference type="InterPro" id="IPR003593">
    <property type="entry name" value="AAA+_ATPase"/>
</dbReference>
<dbReference type="CDD" id="cd00009">
    <property type="entry name" value="AAA"/>
    <property type="match status" value="1"/>
</dbReference>
<feature type="domain" description="AAA+ ATPase" evidence="4">
    <location>
        <begin position="192"/>
        <end position="348"/>
    </location>
</feature>
<dbReference type="PANTHER" id="PTHR20953">
    <property type="entry name" value="KINASE-RELATED"/>
    <property type="match status" value="1"/>
</dbReference>
<feature type="region of interest" description="Disordered" evidence="3">
    <location>
        <begin position="408"/>
        <end position="457"/>
    </location>
</feature>
<evidence type="ECO:0000256" key="1">
    <source>
        <dbReference type="ARBA" id="ARBA00022741"/>
    </source>
</evidence>
<protein>
    <recommendedName>
        <fullName evidence="4">AAA+ ATPase domain-containing protein</fullName>
    </recommendedName>
</protein>
<sequence>MNGGAPLQGFMNGASNVNSGPNNATNGFATNGKHTVLRTWTRPPNGVTEWEGTNEEMKILFDTLPQGLSEHLIQMFPREILINLNEIYLQLGQIPECVVANHENGGKSERIDIWDRPCTAAEINLFGSFFDGETATKRKGIPGTLHRVSLITHPLKNPVPVLGVAVRVGRALQGLLETMTGGPEFLYDLAYKHKSLLIIGKPGVGKTTALREIASILSKNKYLNTVVVDKTCEIAGDGLEPHPAIGRARWMPVGRSNHQAEIMREAVENQTPDCIIVDEISSKDEVGAAKTIAQRGVQLIATVHGATLPEVLHCKERGDLVGGCSTVTLSGREAERRKDKRKQVLKRGKEPIFNAAIELHSRNRWIYHPVIKEAVDAYLDGETCDAQLLEPGRAIACASIPADGSFEYSVDFKPQNHGQNHNGMGQQTSKKKNKNKKQASQQQGGRGTNNKNFTIKK</sequence>
<reference evidence="5" key="1">
    <citation type="submission" date="2021-01" db="EMBL/GenBank/DDBJ databases">
        <authorList>
            <person name="Corre E."/>
            <person name="Pelletier E."/>
            <person name="Niang G."/>
            <person name="Scheremetjew M."/>
            <person name="Finn R."/>
            <person name="Kale V."/>
            <person name="Holt S."/>
            <person name="Cochrane G."/>
            <person name="Meng A."/>
            <person name="Brown T."/>
            <person name="Cohen L."/>
        </authorList>
    </citation>
    <scope>NUCLEOTIDE SEQUENCE</scope>
    <source>
        <strain evidence="5">UNC1205</strain>
    </source>
</reference>
<feature type="compositionally biased region" description="Polar residues" evidence="3">
    <location>
        <begin position="416"/>
        <end position="425"/>
    </location>
</feature>
<dbReference type="Gene3D" id="3.40.50.300">
    <property type="entry name" value="P-loop containing nucleotide triphosphate hydrolases"/>
    <property type="match status" value="1"/>
</dbReference>
<name>A0A7S0UJ74_9STRA</name>
<dbReference type="AlphaFoldDB" id="A0A7S0UJ74"/>
<dbReference type="Pfam" id="PF19568">
    <property type="entry name" value="Spore_III_AA"/>
    <property type="match status" value="1"/>
</dbReference>
<organism evidence="5">
    <name type="scientific">Pseudo-nitzschia delicatissima</name>
    <dbReference type="NCBI Taxonomy" id="44447"/>
    <lineage>
        <taxon>Eukaryota</taxon>
        <taxon>Sar</taxon>
        <taxon>Stramenopiles</taxon>
        <taxon>Ochrophyta</taxon>
        <taxon>Bacillariophyta</taxon>
        <taxon>Bacillariophyceae</taxon>
        <taxon>Bacillariophycidae</taxon>
        <taxon>Bacillariales</taxon>
        <taxon>Bacillariaceae</taxon>
        <taxon>Pseudo-nitzschia</taxon>
    </lineage>
</organism>
<keyword evidence="1" id="KW-0547">Nucleotide-binding</keyword>
<keyword evidence="2" id="KW-0067">ATP-binding</keyword>
<dbReference type="SUPFAM" id="SSF52540">
    <property type="entry name" value="P-loop containing nucleoside triphosphate hydrolases"/>
    <property type="match status" value="1"/>
</dbReference>
<accession>A0A7S0UJ74</accession>
<evidence type="ECO:0000256" key="2">
    <source>
        <dbReference type="ARBA" id="ARBA00022840"/>
    </source>
</evidence>
<dbReference type="GO" id="GO:0005524">
    <property type="term" value="F:ATP binding"/>
    <property type="evidence" value="ECO:0007669"/>
    <property type="project" value="UniProtKB-KW"/>
</dbReference>
<dbReference type="InterPro" id="IPR045735">
    <property type="entry name" value="Spore_III_AA_AAA+_ATPase"/>
</dbReference>
<dbReference type="InterPro" id="IPR027417">
    <property type="entry name" value="P-loop_NTPase"/>
</dbReference>
<dbReference type="SMART" id="SM00382">
    <property type="entry name" value="AAA"/>
    <property type="match status" value="1"/>
</dbReference>
<proteinExistence type="predicted"/>
<evidence type="ECO:0000256" key="3">
    <source>
        <dbReference type="SAM" id="MobiDB-lite"/>
    </source>
</evidence>
<evidence type="ECO:0000259" key="4">
    <source>
        <dbReference type="SMART" id="SM00382"/>
    </source>
</evidence>
<gene>
    <name evidence="5" type="ORF">PDEL1432_LOCUS1363</name>
</gene>